<comment type="similarity">
    <text evidence="1">Belongs to the glutathione peroxidase family.</text>
</comment>
<reference evidence="5" key="1">
    <citation type="submission" date="2018-05" db="EMBL/GenBank/DDBJ databases">
        <authorList>
            <person name="Lanie J.A."/>
            <person name="Ng W.-L."/>
            <person name="Kazmierczak K.M."/>
            <person name="Andrzejewski T.M."/>
            <person name="Davidsen T.M."/>
            <person name="Wayne K.J."/>
            <person name="Tettelin H."/>
            <person name="Glass J.I."/>
            <person name="Rusch D."/>
            <person name="Podicherti R."/>
            <person name="Tsui H.-C.T."/>
            <person name="Winkler M.E."/>
        </authorList>
    </citation>
    <scope>NUCLEOTIDE SEQUENCE</scope>
</reference>
<dbReference type="InterPro" id="IPR013766">
    <property type="entry name" value="Thioredoxin_domain"/>
</dbReference>
<feature type="domain" description="Thioredoxin" evidence="4">
    <location>
        <begin position="1"/>
        <end position="163"/>
    </location>
</feature>
<dbReference type="PROSITE" id="PS51352">
    <property type="entry name" value="THIOREDOXIN_2"/>
    <property type="match status" value="1"/>
</dbReference>
<dbReference type="PROSITE" id="PS00460">
    <property type="entry name" value="GLUTATHIONE_PEROXID_1"/>
    <property type="match status" value="1"/>
</dbReference>
<keyword evidence="3" id="KW-0560">Oxidoreductase</keyword>
<sequence length="166" mass="18444">MDEIKNIYNFSCKNLNGEEVSLSDYSGKALLIVNTASKCGFTPQYKGLQGLYEEYSSKGFEVLGFPCNQFGSQEPGTEEEISEFCSINYNITFPIFSKIDVKGPSADPLFGFLTSSKPGLLGTEKIKWNFTKFLIDQNGQTVKRYAPKTTPEQISSDVKDLLEGTN</sequence>
<dbReference type="PROSITE" id="PS51355">
    <property type="entry name" value="GLUTATHIONE_PEROXID_3"/>
    <property type="match status" value="1"/>
</dbReference>
<dbReference type="PIRSF" id="PIRSF000303">
    <property type="entry name" value="Glutathion_perox"/>
    <property type="match status" value="1"/>
</dbReference>
<name>A0A381N6Y9_9ZZZZ</name>
<dbReference type="InterPro" id="IPR029759">
    <property type="entry name" value="GPX_AS"/>
</dbReference>
<dbReference type="SUPFAM" id="SSF52833">
    <property type="entry name" value="Thioredoxin-like"/>
    <property type="match status" value="1"/>
</dbReference>
<dbReference type="Gene3D" id="3.40.30.10">
    <property type="entry name" value="Glutaredoxin"/>
    <property type="match status" value="1"/>
</dbReference>
<dbReference type="PANTHER" id="PTHR11592:SF78">
    <property type="entry name" value="GLUTATHIONE PEROXIDASE"/>
    <property type="match status" value="1"/>
</dbReference>
<dbReference type="CDD" id="cd00340">
    <property type="entry name" value="GSH_Peroxidase"/>
    <property type="match status" value="1"/>
</dbReference>
<dbReference type="InterPro" id="IPR029760">
    <property type="entry name" value="GPX_CS"/>
</dbReference>
<dbReference type="PRINTS" id="PR01011">
    <property type="entry name" value="GLUTPROXDASE"/>
</dbReference>
<dbReference type="EMBL" id="UINC01000167">
    <property type="protein sequence ID" value="SUZ50396.1"/>
    <property type="molecule type" value="Genomic_DNA"/>
</dbReference>
<proteinExistence type="inferred from homology"/>
<evidence type="ECO:0000259" key="4">
    <source>
        <dbReference type="PROSITE" id="PS51352"/>
    </source>
</evidence>
<dbReference type="InterPro" id="IPR000889">
    <property type="entry name" value="Glutathione_peroxidase"/>
</dbReference>
<evidence type="ECO:0000313" key="5">
    <source>
        <dbReference type="EMBL" id="SUZ50396.1"/>
    </source>
</evidence>
<organism evidence="5">
    <name type="scientific">marine metagenome</name>
    <dbReference type="NCBI Taxonomy" id="408172"/>
    <lineage>
        <taxon>unclassified sequences</taxon>
        <taxon>metagenomes</taxon>
        <taxon>ecological metagenomes</taxon>
    </lineage>
</organism>
<evidence type="ECO:0000256" key="1">
    <source>
        <dbReference type="ARBA" id="ARBA00006926"/>
    </source>
</evidence>
<gene>
    <name evidence="5" type="ORF">METZ01_LOCUS3250</name>
</gene>
<accession>A0A381N6Y9</accession>
<dbReference type="GO" id="GO:0004601">
    <property type="term" value="F:peroxidase activity"/>
    <property type="evidence" value="ECO:0007669"/>
    <property type="project" value="UniProtKB-KW"/>
</dbReference>
<evidence type="ECO:0000256" key="3">
    <source>
        <dbReference type="ARBA" id="ARBA00023002"/>
    </source>
</evidence>
<dbReference type="AlphaFoldDB" id="A0A381N6Y9"/>
<dbReference type="InterPro" id="IPR036249">
    <property type="entry name" value="Thioredoxin-like_sf"/>
</dbReference>
<evidence type="ECO:0000256" key="2">
    <source>
        <dbReference type="ARBA" id="ARBA00022559"/>
    </source>
</evidence>
<dbReference type="PANTHER" id="PTHR11592">
    <property type="entry name" value="GLUTATHIONE PEROXIDASE"/>
    <property type="match status" value="1"/>
</dbReference>
<dbReference type="GO" id="GO:0034599">
    <property type="term" value="P:cellular response to oxidative stress"/>
    <property type="evidence" value="ECO:0007669"/>
    <property type="project" value="TreeGrafter"/>
</dbReference>
<dbReference type="FunFam" id="3.40.30.10:FF:000010">
    <property type="entry name" value="Glutathione peroxidase"/>
    <property type="match status" value="1"/>
</dbReference>
<keyword evidence="2" id="KW-0575">Peroxidase</keyword>
<protein>
    <recommendedName>
        <fullName evidence="4">Thioredoxin domain-containing protein</fullName>
    </recommendedName>
</protein>
<dbReference type="Pfam" id="PF00255">
    <property type="entry name" value="GSHPx"/>
    <property type="match status" value="1"/>
</dbReference>
<dbReference type="PROSITE" id="PS00763">
    <property type="entry name" value="GLUTATHIONE_PEROXID_2"/>
    <property type="match status" value="1"/>
</dbReference>